<evidence type="ECO:0000313" key="2">
    <source>
        <dbReference type="EMBL" id="KAK8848309.1"/>
    </source>
</evidence>
<accession>A0ABR2HKR1</accession>
<keyword evidence="3" id="KW-1185">Reference proteome</keyword>
<name>A0ABR2HKR1_9EUKA</name>
<gene>
    <name evidence="2" type="ORF">M9Y10_019370</name>
</gene>
<evidence type="ECO:0000313" key="3">
    <source>
        <dbReference type="Proteomes" id="UP001470230"/>
    </source>
</evidence>
<comment type="caution">
    <text evidence="2">The sequence shown here is derived from an EMBL/GenBank/DDBJ whole genome shotgun (WGS) entry which is preliminary data.</text>
</comment>
<dbReference type="Proteomes" id="UP001470230">
    <property type="component" value="Unassembled WGS sequence"/>
</dbReference>
<organism evidence="2 3">
    <name type="scientific">Tritrichomonas musculus</name>
    <dbReference type="NCBI Taxonomy" id="1915356"/>
    <lineage>
        <taxon>Eukaryota</taxon>
        <taxon>Metamonada</taxon>
        <taxon>Parabasalia</taxon>
        <taxon>Tritrichomonadida</taxon>
        <taxon>Tritrichomonadidae</taxon>
        <taxon>Tritrichomonas</taxon>
    </lineage>
</organism>
<evidence type="ECO:0008006" key="4">
    <source>
        <dbReference type="Google" id="ProtNLM"/>
    </source>
</evidence>
<reference evidence="2 3" key="1">
    <citation type="submission" date="2024-04" db="EMBL/GenBank/DDBJ databases">
        <title>Tritrichomonas musculus Genome.</title>
        <authorList>
            <person name="Alves-Ferreira E."/>
            <person name="Grigg M."/>
            <person name="Lorenzi H."/>
            <person name="Galac M."/>
        </authorList>
    </citation>
    <scope>NUCLEOTIDE SEQUENCE [LARGE SCALE GENOMIC DNA]</scope>
    <source>
        <strain evidence="2 3">EAF2021</strain>
    </source>
</reference>
<feature type="region of interest" description="Disordered" evidence="1">
    <location>
        <begin position="1149"/>
        <end position="1170"/>
    </location>
</feature>
<protein>
    <recommendedName>
        <fullName evidence="4">Caspase family p20 domain-containing protein</fullName>
    </recommendedName>
</protein>
<dbReference type="EMBL" id="JAPFFF010000027">
    <property type="protein sequence ID" value="KAK8848309.1"/>
    <property type="molecule type" value="Genomic_DNA"/>
</dbReference>
<sequence length="1358" mass="160976">MKTSIYFIIGYPPNELFDSSRIGSYFPISNSLLLSSISKLFFDIPDQDFTIFGLGQKKDYTLLQHTNNKAYCQLGNNKDEFFYISPDKNIKFNLFLDIEMLFNGLFSKIAADQAQNILIILQDHGSIYQFNDYPYIQLLFQISKAKKNFLIYDDSCHSGSLIDMFEKNRELFLFFQKNENYNNNFIKRSAIPILYYFAWLQSYMIETLNDDISIFFDEFIDFLSNIPVKTNLFEYPFYQIIKEILNSCQNQNQEEPAKDIYTIINNDFFDKLKKDTKFDISSSIDRIKSNKYNDLDSFLSFLNKNHITKLYNLMMIKSYYEFVYDKPLITQFNLFSKENYKMFLDVKKVAFKIEEKASNNKTEKTERLNNLKKFFYQYIKDDPPLFFFDFNSNLEIITSTSLEKISLSYSSISVNSITKVFPNTPGFAYFIQKSFFNYEEHVFEFIDFEKHIYGDQRKKKRILFPSYTYRNFKKPPSLIKLYLLPPQHLTYPYEEKSAFNFQPSLSLPNRIAAVRFLTYFVKEYLSNIQKTEYFPKLNFSCGFSRIPSDLLINFISLSILPSSDAFPSDLELYNESFLSVIKFANLIFQTSSAMTSINKQPKQFSINKDRFEFTTFFSVVLSSKIRYTFAKNLLLILNQQSDFHKSIHLFSSIELEYTKQFLESENLDVCTDGSAESTKQFLDQLFSESLIKKYYSITPPKKQKSKKLKKSPKFILQKMFLDLESSILNILPSDAFVFSIIYSYLLLKYHKDYDKNPPIKEDIQNINITLFQLFDEIRIKKIIEKIKTFNFLIDILQFCNNYISKSLQKTFDFLEYFYQTYYYVSFCKVSNQYNSVPNLFNNFQKIIPNNSDQKGFFDSLTTKLKPFPLFCLPFILFCQNTYNSYEKNLEFFFSTKEIKDFPDSISLFESNFFYSQQFRIHLSNLSLYSELKKSVIDNIKILNTFLDANNDEFSDLMSQSFFKNPFPTSKSFEFICEESTKFNVIEFLLSHDNTNIKTHIKQSISSFIKEFISTTNQFLQFGLEEIVELDYTSCTHVDDFQLFFCTDKENKVYIESISNNIANLINILSISNSKPNLTNFIKKDIVNLAYSILIARFNNKVEIEPIVKLISNYEDFGFSQRDWIDPSNREFMALCSAVQFYPRSCVDKKEEMEEEEEEEEEVRRKRRKRKKRLEDDEEEDYYYYYYSPPISASNSPIKIIRNYRNEFSGDNNNVNAPPSIREPTYVSLIDEALNISATEIYNLNEKYDIRRKNWKEIIWSIFYDFFNKKLKEINLNFDINNDYSQGFSGIDCLNTENSIIMNYFPQLNYVKDLHEKNICIGCFICLHKENESEIKSAYLYAIMSSYAFLRIYYTFDIF</sequence>
<evidence type="ECO:0000256" key="1">
    <source>
        <dbReference type="SAM" id="MobiDB-lite"/>
    </source>
</evidence>
<proteinExistence type="predicted"/>